<keyword evidence="1 4" id="KW-0547">Nucleotide-binding</keyword>
<evidence type="ECO:0000256" key="3">
    <source>
        <dbReference type="ARBA" id="ARBA00023134"/>
    </source>
</evidence>
<reference evidence="8" key="1">
    <citation type="journal article" date="2017" name="Proc. Natl. Acad. Sci. U.S.A.">
        <title>Simulation of Deepwater Horizon oil plume reveals substrate specialization within a complex community of hydrocarbon degraders.</title>
        <authorList>
            <person name="Hu P."/>
            <person name="Dubinsky E.A."/>
            <person name="Probst A.J."/>
            <person name="Wang J."/>
            <person name="Sieber C.M.K."/>
            <person name="Tom L.M."/>
            <person name="Gardinali P."/>
            <person name="Banfield J.F."/>
            <person name="Atlas R.M."/>
            <person name="Andersen G.L."/>
        </authorList>
    </citation>
    <scope>NUCLEOTIDE SEQUENCE [LARGE SCALE GENOMIC DNA]</scope>
</reference>
<dbReference type="GO" id="GO:0005525">
    <property type="term" value="F:GTP binding"/>
    <property type="evidence" value="ECO:0007669"/>
    <property type="project" value="UniProtKB-UniRule"/>
</dbReference>
<dbReference type="Pfam" id="PF03668">
    <property type="entry name" value="RapZ-like_N"/>
    <property type="match status" value="1"/>
</dbReference>
<dbReference type="InterPro" id="IPR005337">
    <property type="entry name" value="RapZ-like"/>
</dbReference>
<evidence type="ECO:0000259" key="6">
    <source>
        <dbReference type="Pfam" id="PF22740"/>
    </source>
</evidence>
<dbReference type="NCBIfam" id="NF003828">
    <property type="entry name" value="PRK05416.1"/>
    <property type="match status" value="1"/>
</dbReference>
<dbReference type="Gene3D" id="3.40.50.300">
    <property type="entry name" value="P-loop containing nucleotide triphosphate hydrolases"/>
    <property type="match status" value="1"/>
</dbReference>
<evidence type="ECO:0000256" key="2">
    <source>
        <dbReference type="ARBA" id="ARBA00022840"/>
    </source>
</evidence>
<dbReference type="GO" id="GO:0005524">
    <property type="term" value="F:ATP binding"/>
    <property type="evidence" value="ECO:0007669"/>
    <property type="project" value="UniProtKB-UniRule"/>
</dbReference>
<sequence length="294" mass="33502">MRLVIISGRSGSGKSAALNVLEDLGFYCIDNLPLGLLPALTEQAQQQKHHPSSDNEVSLQNLAVSIDARNVAQDMTLFPKILRSIEQGPFKPEVLYLDANKETLMQRFSSTRRKHPLTNNETSLDEAIEYEQDLLHPISDLADLNLDTTRLSVHELRSLIKLRIFNKQTADMALLFQSFGFKHGIPIDADLVFDVRNLPNPYWDPNLRQFTGRDTQIIQFLNKEPLVQEMLDDIQQYLTKWLPSFEQANRSYMTVAIGCTGGHHRSVFISEALTKLFAAQFKNVQVRHRELSDL</sequence>
<dbReference type="SUPFAM" id="SSF52540">
    <property type="entry name" value="P-loop containing nucleoside triphosphate hydrolases"/>
    <property type="match status" value="1"/>
</dbReference>
<evidence type="ECO:0000256" key="4">
    <source>
        <dbReference type="HAMAP-Rule" id="MF_00636"/>
    </source>
</evidence>
<feature type="domain" description="RapZ C-terminal" evidence="6">
    <location>
        <begin position="173"/>
        <end position="291"/>
    </location>
</feature>
<dbReference type="InterPro" id="IPR053931">
    <property type="entry name" value="RapZ_C"/>
</dbReference>
<dbReference type="PANTHER" id="PTHR30448:SF0">
    <property type="entry name" value="RNASE ADAPTER PROTEIN RAPZ"/>
    <property type="match status" value="1"/>
</dbReference>
<dbReference type="Proteomes" id="UP000227088">
    <property type="component" value="Unassembled WGS sequence"/>
</dbReference>
<dbReference type="Pfam" id="PF22740">
    <property type="entry name" value="PapZ_C"/>
    <property type="match status" value="1"/>
</dbReference>
<evidence type="ECO:0000313" key="7">
    <source>
        <dbReference type="EMBL" id="OUS41323.1"/>
    </source>
</evidence>
<dbReference type="PANTHER" id="PTHR30448">
    <property type="entry name" value="RNASE ADAPTER PROTEIN RAPZ"/>
    <property type="match status" value="1"/>
</dbReference>
<protein>
    <submittedName>
        <fullName evidence="7">RNase adaptor protein RapZ</fullName>
    </submittedName>
</protein>
<feature type="binding site" evidence="4">
    <location>
        <begin position="67"/>
        <end position="70"/>
    </location>
    <ligand>
        <name>GTP</name>
        <dbReference type="ChEBI" id="CHEBI:37565"/>
    </ligand>
</feature>
<proteinExistence type="inferred from homology"/>
<dbReference type="AlphaFoldDB" id="A0A1Y5HZU3"/>
<dbReference type="PIRSF" id="PIRSF005052">
    <property type="entry name" value="P-loopkin"/>
    <property type="match status" value="1"/>
</dbReference>
<organism evidence="7 8">
    <name type="scientific">Oleispira antarctica</name>
    <dbReference type="NCBI Taxonomy" id="188908"/>
    <lineage>
        <taxon>Bacteria</taxon>
        <taxon>Pseudomonadati</taxon>
        <taxon>Pseudomonadota</taxon>
        <taxon>Gammaproteobacteria</taxon>
        <taxon>Oceanospirillales</taxon>
        <taxon>Oceanospirillaceae</taxon>
        <taxon>Oleispira</taxon>
    </lineage>
</organism>
<evidence type="ECO:0000313" key="8">
    <source>
        <dbReference type="Proteomes" id="UP000227088"/>
    </source>
</evidence>
<keyword evidence="2 4" id="KW-0067">ATP-binding</keyword>
<gene>
    <name evidence="7" type="ORF">A9R00_01525</name>
</gene>
<keyword evidence="3 4" id="KW-0342">GTP-binding</keyword>
<name>A0A1Y5HZU3_OLEAN</name>
<dbReference type="InterPro" id="IPR053930">
    <property type="entry name" value="RapZ-like_N"/>
</dbReference>
<feature type="domain" description="RapZ-like N-terminal" evidence="5">
    <location>
        <begin position="1"/>
        <end position="164"/>
    </location>
</feature>
<accession>A0A1Y5HZU3</accession>
<evidence type="ECO:0000256" key="1">
    <source>
        <dbReference type="ARBA" id="ARBA00022741"/>
    </source>
</evidence>
<dbReference type="HAMAP" id="MF_00636">
    <property type="entry name" value="RapZ_like"/>
    <property type="match status" value="1"/>
</dbReference>
<evidence type="ECO:0000259" key="5">
    <source>
        <dbReference type="Pfam" id="PF03668"/>
    </source>
</evidence>
<dbReference type="InterPro" id="IPR027417">
    <property type="entry name" value="P-loop_NTPase"/>
</dbReference>
<dbReference type="EMBL" id="MABE01000091">
    <property type="protein sequence ID" value="OUS41323.1"/>
    <property type="molecule type" value="Genomic_DNA"/>
</dbReference>
<feature type="binding site" evidence="4">
    <location>
        <begin position="8"/>
        <end position="15"/>
    </location>
    <ligand>
        <name>ATP</name>
        <dbReference type="ChEBI" id="CHEBI:30616"/>
    </ligand>
</feature>
<comment type="caution">
    <text evidence="7">The sequence shown here is derived from an EMBL/GenBank/DDBJ whole genome shotgun (WGS) entry which is preliminary data.</text>
</comment>